<organism evidence="2 3">
    <name type="scientific">Paenibacillus apiarius</name>
    <dbReference type="NCBI Taxonomy" id="46240"/>
    <lineage>
        <taxon>Bacteria</taxon>
        <taxon>Bacillati</taxon>
        <taxon>Bacillota</taxon>
        <taxon>Bacilli</taxon>
        <taxon>Bacillales</taxon>
        <taxon>Paenibacillaceae</taxon>
        <taxon>Paenibacillus</taxon>
    </lineage>
</organism>
<name>A0ABT4DYH5_9BACL</name>
<protein>
    <submittedName>
        <fullName evidence="2">Uncharacterized protein</fullName>
    </submittedName>
</protein>
<dbReference type="RefSeq" id="WP_268601712.1">
    <property type="nucleotide sequence ID" value="NZ_JAMDLV010000024.1"/>
</dbReference>
<evidence type="ECO:0000256" key="1">
    <source>
        <dbReference type="SAM" id="SignalP"/>
    </source>
</evidence>
<dbReference type="PANTHER" id="PTHR42754">
    <property type="entry name" value="ENDOGLUCANASE"/>
    <property type="match status" value="1"/>
</dbReference>
<feature type="signal peptide" evidence="1">
    <location>
        <begin position="1"/>
        <end position="38"/>
    </location>
</feature>
<evidence type="ECO:0000313" key="3">
    <source>
        <dbReference type="Proteomes" id="UP001207626"/>
    </source>
</evidence>
<sequence length="400" mass="43256">MMEKITRRDQVLKKPGTAILALLCAGSLLWGHSVNAEAAPPVQLEKTYDMYGHETKTFQDAQDGGIIFTKRSAGTSQTELVHLGESGELSTRISLPENRYIEGLKQTQDGGYLISSISGTDKNIKVSKLDETGEIIWEQSLNHTTKYTPAYFAETSTDGYILGATITVPDGKEDLYVAKLDRDGGLQWEKTIAGPNRNIVANLIGTADGGVVLLGLWTSVSDILDNYDLYASKIDAEGNAVWEVKHETGNNTYATDAVETPDGGVIITGSDATIDYASRSTGYLLKLDGDGSVEWEQTLPSEWSQGGLKSIRATDDGNYMVSGYANYKRINGGFSSADEYVAKINGSGQTIWHQLLAGDKDGAQVSRSGIVAKQTSDNGYAALGVDRNSNKLFFTKLHQP</sequence>
<keyword evidence="1" id="KW-0732">Signal</keyword>
<dbReference type="InterPro" id="IPR011047">
    <property type="entry name" value="Quinoprotein_ADH-like_sf"/>
</dbReference>
<dbReference type="Proteomes" id="UP001207626">
    <property type="component" value="Unassembled WGS sequence"/>
</dbReference>
<keyword evidence="3" id="KW-1185">Reference proteome</keyword>
<gene>
    <name evidence="2" type="ORF">M5X09_22625</name>
</gene>
<accession>A0ABT4DYH5</accession>
<proteinExistence type="predicted"/>
<evidence type="ECO:0000313" key="2">
    <source>
        <dbReference type="EMBL" id="MCY9522415.1"/>
    </source>
</evidence>
<dbReference type="SUPFAM" id="SSF50998">
    <property type="entry name" value="Quinoprotein alcohol dehydrogenase-like"/>
    <property type="match status" value="1"/>
</dbReference>
<feature type="chain" id="PRO_5047530434" evidence="1">
    <location>
        <begin position="39"/>
        <end position="400"/>
    </location>
</feature>
<dbReference type="PANTHER" id="PTHR42754:SF1">
    <property type="entry name" value="LIPOPROTEIN"/>
    <property type="match status" value="1"/>
</dbReference>
<reference evidence="2 3" key="1">
    <citation type="submission" date="2022-05" db="EMBL/GenBank/DDBJ databases">
        <title>Genome Sequencing of Bee-Associated Microbes.</title>
        <authorList>
            <person name="Dunlap C."/>
        </authorList>
    </citation>
    <scope>NUCLEOTIDE SEQUENCE [LARGE SCALE GENOMIC DNA]</scope>
    <source>
        <strain evidence="2 3">NRRL NRS-1438</strain>
    </source>
</reference>
<comment type="caution">
    <text evidence="2">The sequence shown here is derived from an EMBL/GenBank/DDBJ whole genome shotgun (WGS) entry which is preliminary data.</text>
</comment>
<dbReference type="EMBL" id="JAMDLW010000037">
    <property type="protein sequence ID" value="MCY9522415.1"/>
    <property type="molecule type" value="Genomic_DNA"/>
</dbReference>